<feature type="compositionally biased region" description="Pro residues" evidence="1">
    <location>
        <begin position="13"/>
        <end position="27"/>
    </location>
</feature>
<evidence type="ECO:0000313" key="3">
    <source>
        <dbReference type="Proteomes" id="UP000075880"/>
    </source>
</evidence>
<evidence type="ECO:0000313" key="2">
    <source>
        <dbReference type="EnsemblMetazoa" id="ENSAATROPP003461"/>
    </source>
</evidence>
<dbReference type="AlphaFoldDB" id="A0AAG5CX58"/>
<name>A0AAG5CX58_ANOAO</name>
<feature type="compositionally biased region" description="Low complexity" evidence="1">
    <location>
        <begin position="1"/>
        <end position="12"/>
    </location>
</feature>
<reference evidence="2" key="1">
    <citation type="submission" date="2024-04" db="UniProtKB">
        <authorList>
            <consortium name="EnsemblMetazoa"/>
        </authorList>
    </citation>
    <scope>IDENTIFICATION</scope>
    <source>
        <strain evidence="2">EBRO</strain>
    </source>
</reference>
<feature type="region of interest" description="Disordered" evidence="1">
    <location>
        <begin position="48"/>
        <end position="73"/>
    </location>
</feature>
<sequence length="73" mass="8425">MMEPFSLHLSQPFLPPLQPAPTSPPPTIHSCTGTYRMAGSDGIETMLQKVDSTILQRTDEKRERERDRERERE</sequence>
<evidence type="ECO:0000256" key="1">
    <source>
        <dbReference type="SAM" id="MobiDB-lite"/>
    </source>
</evidence>
<organism evidence="2 3">
    <name type="scientific">Anopheles atroparvus</name>
    <name type="common">European mosquito</name>
    <dbReference type="NCBI Taxonomy" id="41427"/>
    <lineage>
        <taxon>Eukaryota</taxon>
        <taxon>Metazoa</taxon>
        <taxon>Ecdysozoa</taxon>
        <taxon>Arthropoda</taxon>
        <taxon>Hexapoda</taxon>
        <taxon>Insecta</taxon>
        <taxon>Pterygota</taxon>
        <taxon>Neoptera</taxon>
        <taxon>Endopterygota</taxon>
        <taxon>Diptera</taxon>
        <taxon>Nematocera</taxon>
        <taxon>Culicoidea</taxon>
        <taxon>Culicidae</taxon>
        <taxon>Anophelinae</taxon>
        <taxon>Anopheles</taxon>
    </lineage>
</organism>
<keyword evidence="3" id="KW-1185">Reference proteome</keyword>
<protein>
    <submittedName>
        <fullName evidence="2">Uncharacterized protein</fullName>
    </submittedName>
</protein>
<feature type="compositionally biased region" description="Basic and acidic residues" evidence="1">
    <location>
        <begin position="57"/>
        <end position="73"/>
    </location>
</feature>
<dbReference type="Proteomes" id="UP000075880">
    <property type="component" value="Unassembled WGS sequence"/>
</dbReference>
<accession>A0AAG5CX58</accession>
<feature type="region of interest" description="Disordered" evidence="1">
    <location>
        <begin position="1"/>
        <end position="36"/>
    </location>
</feature>
<dbReference type="EnsemblMetazoa" id="ENSAATROPT003603">
    <property type="protein sequence ID" value="ENSAATROPP003461"/>
    <property type="gene ID" value="ENSAATROPG002853"/>
</dbReference>
<proteinExistence type="predicted"/>